<organism evidence="3 4">
    <name type="scientific">Alkalilimnicola ehrlichii (strain ATCC BAA-1101 / DSM 17681 / MLHE-1)</name>
    <dbReference type="NCBI Taxonomy" id="187272"/>
    <lineage>
        <taxon>Bacteria</taxon>
        <taxon>Pseudomonadati</taxon>
        <taxon>Pseudomonadota</taxon>
        <taxon>Gammaproteobacteria</taxon>
        <taxon>Chromatiales</taxon>
        <taxon>Ectothiorhodospiraceae</taxon>
        <taxon>Alkalilimnicola</taxon>
    </lineage>
</organism>
<dbReference type="Pfam" id="PF00582">
    <property type="entry name" value="Usp"/>
    <property type="match status" value="1"/>
</dbReference>
<dbReference type="Gene3D" id="3.40.50.620">
    <property type="entry name" value="HUPs"/>
    <property type="match status" value="1"/>
</dbReference>
<evidence type="ECO:0000259" key="2">
    <source>
        <dbReference type="Pfam" id="PF00582"/>
    </source>
</evidence>
<evidence type="ECO:0000256" key="1">
    <source>
        <dbReference type="ARBA" id="ARBA00008791"/>
    </source>
</evidence>
<evidence type="ECO:0000313" key="3">
    <source>
        <dbReference type="EMBL" id="ABI56188.1"/>
    </source>
</evidence>
<comment type="similarity">
    <text evidence="1">Belongs to the universal stress protein A family.</text>
</comment>
<feature type="domain" description="UspA" evidence="2">
    <location>
        <begin position="1"/>
        <end position="137"/>
    </location>
</feature>
<dbReference type="OrthoDB" id="9792500at2"/>
<dbReference type="RefSeq" id="WP_011628583.1">
    <property type="nucleotide sequence ID" value="NC_008340.1"/>
</dbReference>
<evidence type="ECO:0000313" key="4">
    <source>
        <dbReference type="Proteomes" id="UP000001962"/>
    </source>
</evidence>
<dbReference type="HOGENOM" id="CLU_049301_12_2_6"/>
<dbReference type="SUPFAM" id="SSF52402">
    <property type="entry name" value="Adenine nucleotide alpha hydrolases-like"/>
    <property type="match status" value="1"/>
</dbReference>
<dbReference type="EMBL" id="CP000453">
    <property type="protein sequence ID" value="ABI56188.1"/>
    <property type="molecule type" value="Genomic_DNA"/>
</dbReference>
<dbReference type="InterPro" id="IPR014729">
    <property type="entry name" value="Rossmann-like_a/b/a_fold"/>
</dbReference>
<keyword evidence="4" id="KW-1185">Reference proteome</keyword>
<dbReference type="KEGG" id="aeh:Mlg_0834"/>
<dbReference type="CDD" id="cd00293">
    <property type="entry name" value="USP-like"/>
    <property type="match status" value="1"/>
</dbReference>
<dbReference type="eggNOG" id="COG0589">
    <property type="taxonomic scope" value="Bacteria"/>
</dbReference>
<name>Q0AAE9_ALKEH</name>
<sequence length="141" mass="15367">MYHRIMVPVDLAHLGALERTLQVSADMAKHFGAEVCYVSVTPGTPGRVARSPAEYEQKLKAFAEEQGKRHGRPVSTKVYVSADPVADLDDLLVKAVDEVGVDLVIMGTHLPRKLDVIMPSHGGKVARQTDVSVFLVRPPRG</sequence>
<dbReference type="AlphaFoldDB" id="Q0AAE9"/>
<dbReference type="InterPro" id="IPR006016">
    <property type="entry name" value="UspA"/>
</dbReference>
<accession>Q0AAE9</accession>
<gene>
    <name evidence="3" type="ordered locus">Mlg_0834</name>
</gene>
<proteinExistence type="inferred from homology"/>
<reference evidence="4" key="1">
    <citation type="submission" date="2006-08" db="EMBL/GenBank/DDBJ databases">
        <title>Complete sequence of Alkalilimnicola ehrilichei MLHE-1.</title>
        <authorList>
            <person name="Copeland A."/>
            <person name="Lucas S."/>
            <person name="Lapidus A."/>
            <person name="Barry K."/>
            <person name="Detter J.C."/>
            <person name="Glavina del Rio T."/>
            <person name="Hammon N."/>
            <person name="Israni S."/>
            <person name="Dalin E."/>
            <person name="Tice H."/>
            <person name="Pitluck S."/>
            <person name="Sims D."/>
            <person name="Brettin T."/>
            <person name="Bruce D."/>
            <person name="Han C."/>
            <person name="Tapia R."/>
            <person name="Gilna P."/>
            <person name="Schmutz J."/>
            <person name="Larimer F."/>
            <person name="Land M."/>
            <person name="Hauser L."/>
            <person name="Kyrpides N."/>
            <person name="Mikhailova N."/>
            <person name="Oremland R.S."/>
            <person name="Hoeft S.E."/>
            <person name="Switzer-Blum J."/>
            <person name="Kulp T."/>
            <person name="King G."/>
            <person name="Tabita R."/>
            <person name="Witte B."/>
            <person name="Santini J.M."/>
            <person name="Basu P."/>
            <person name="Hollibaugh J.T."/>
            <person name="Xie G."/>
            <person name="Stolz J.F."/>
            <person name="Richardson P."/>
        </authorList>
    </citation>
    <scope>NUCLEOTIDE SEQUENCE [LARGE SCALE GENOMIC DNA]</scope>
    <source>
        <strain evidence="4">ATCC BAA-1101 / DSM 17681 / MLHE-1</strain>
    </source>
</reference>
<protein>
    <submittedName>
        <fullName evidence="3">UspA domain protein</fullName>
    </submittedName>
</protein>
<dbReference type="InterPro" id="IPR006015">
    <property type="entry name" value="Universal_stress_UspA"/>
</dbReference>
<dbReference type="Proteomes" id="UP000001962">
    <property type="component" value="Chromosome"/>
</dbReference>
<dbReference type="PRINTS" id="PR01438">
    <property type="entry name" value="UNVRSLSTRESS"/>
</dbReference>